<accession>A0AAW2CL12</accession>
<name>A0AAW2CL12_9ROSI</name>
<keyword evidence="3" id="KW-1185">Reference proteome</keyword>
<feature type="compositionally biased region" description="Basic and acidic residues" evidence="1">
    <location>
        <begin position="157"/>
        <end position="170"/>
    </location>
</feature>
<feature type="compositionally biased region" description="Basic residues" evidence="1">
    <location>
        <begin position="182"/>
        <end position="191"/>
    </location>
</feature>
<organism evidence="2 3">
    <name type="scientific">Lithocarpus litseifolius</name>
    <dbReference type="NCBI Taxonomy" id="425828"/>
    <lineage>
        <taxon>Eukaryota</taxon>
        <taxon>Viridiplantae</taxon>
        <taxon>Streptophyta</taxon>
        <taxon>Embryophyta</taxon>
        <taxon>Tracheophyta</taxon>
        <taxon>Spermatophyta</taxon>
        <taxon>Magnoliopsida</taxon>
        <taxon>eudicotyledons</taxon>
        <taxon>Gunneridae</taxon>
        <taxon>Pentapetalae</taxon>
        <taxon>rosids</taxon>
        <taxon>fabids</taxon>
        <taxon>Fagales</taxon>
        <taxon>Fagaceae</taxon>
        <taxon>Lithocarpus</taxon>
    </lineage>
</organism>
<dbReference type="AlphaFoldDB" id="A0AAW2CL12"/>
<dbReference type="Proteomes" id="UP001459277">
    <property type="component" value="Unassembled WGS sequence"/>
</dbReference>
<feature type="region of interest" description="Disordered" evidence="1">
    <location>
        <begin position="117"/>
        <end position="191"/>
    </location>
</feature>
<feature type="compositionally biased region" description="Low complexity" evidence="1">
    <location>
        <begin position="135"/>
        <end position="150"/>
    </location>
</feature>
<comment type="caution">
    <text evidence="2">The sequence shown here is derived from an EMBL/GenBank/DDBJ whole genome shotgun (WGS) entry which is preliminary data.</text>
</comment>
<gene>
    <name evidence="2" type="ORF">SO802_017507</name>
</gene>
<feature type="compositionally biased region" description="Basic and acidic residues" evidence="1">
    <location>
        <begin position="11"/>
        <end position="26"/>
    </location>
</feature>
<reference evidence="2 3" key="1">
    <citation type="submission" date="2024-01" db="EMBL/GenBank/DDBJ databases">
        <title>A telomere-to-telomere, gap-free genome of sweet tea (Lithocarpus litseifolius).</title>
        <authorList>
            <person name="Zhou J."/>
        </authorList>
    </citation>
    <scope>NUCLEOTIDE SEQUENCE [LARGE SCALE GENOMIC DNA]</scope>
    <source>
        <strain evidence="2">Zhou-2022a</strain>
        <tissue evidence="2">Leaf</tissue>
    </source>
</reference>
<proteinExistence type="predicted"/>
<protein>
    <submittedName>
        <fullName evidence="2">Uncharacterized protein</fullName>
    </submittedName>
</protein>
<evidence type="ECO:0000256" key="1">
    <source>
        <dbReference type="SAM" id="MobiDB-lite"/>
    </source>
</evidence>
<evidence type="ECO:0000313" key="2">
    <source>
        <dbReference type="EMBL" id="KAK9997904.1"/>
    </source>
</evidence>
<evidence type="ECO:0000313" key="3">
    <source>
        <dbReference type="Proteomes" id="UP001459277"/>
    </source>
</evidence>
<sequence length="191" mass="21260">MKSQDINAKLMKADRDKKSTEAALEGAKRQAEAQHKLLRQAKDDLATTRSQIKQIEQEGYDVGVIDTEEALRAKVMWVYRFYCLQVWNKALDQARVEASSALRRAENVYYSLAICTSGSSGSKADPVSSEANEGKASPSKAPPAAYISSKESGPVEDNEKPRDTTKEVAHDAPCLQFPPKTLQRRKRLFRA</sequence>
<dbReference type="EMBL" id="JAZDWU010000006">
    <property type="protein sequence ID" value="KAK9997904.1"/>
    <property type="molecule type" value="Genomic_DNA"/>
</dbReference>
<feature type="region of interest" description="Disordered" evidence="1">
    <location>
        <begin position="1"/>
        <end position="26"/>
    </location>
</feature>